<organism evidence="1 2">
    <name type="scientific">Saccoglossus kowalevskii</name>
    <name type="common">Acorn worm</name>
    <dbReference type="NCBI Taxonomy" id="10224"/>
    <lineage>
        <taxon>Eukaryota</taxon>
        <taxon>Metazoa</taxon>
        <taxon>Hemichordata</taxon>
        <taxon>Enteropneusta</taxon>
        <taxon>Harrimaniidae</taxon>
        <taxon>Saccoglossus</taxon>
    </lineage>
</organism>
<dbReference type="CDD" id="cd10229">
    <property type="entry name" value="ASKHA_NBD_HSP70_HSPA12"/>
    <property type="match status" value="1"/>
</dbReference>
<dbReference type="PANTHER" id="PTHR14187:SF5">
    <property type="entry name" value="HEAT SHOCK 70 KDA PROTEIN 12A"/>
    <property type="match status" value="1"/>
</dbReference>
<sequence length="483" mass="54883">MADMNDYLAVVAIDFGTTYSGFAYAFNHQKYRAGQQGIHMNSTWGNCRGVSTLQTPTCILLNPDKSFHSFGYRAQAKYIELEEEQDRQYYYFDRFKMKLHQCEEIDSRTEITASNGKKVNALEVFAHAIRYLSEEATKLISSRSGKSFTKKDMLWVITVPAIWNHVSKQFMREASYEAGIISKNNPCQLVIALEPEAASLDCRERNMAEFVDKSDDNGKCGDVVSKPGTSYMVVDNGGRNPTKNNIMISKGCLCLGPDIMKSLFFPPLKKINDYLNRLLKERSLQDVKSIFLVGGFSENALLQNQIKRNFGSRYRILTPIDAGLSVMKGAVLFGLNRDSIKTRISPYTYGSDLSPIFNPKKHEEKYKFTLCGVERINVFNTLVTINENVKIGEVRTFIAYPTHDDQTSVHFGFYTTTQKQVKYVDEPHVKKVGCVTLPIPDITKGRNRKLELKVEFGRTEIKATTRDVKSGNVRTIYLDFMND</sequence>
<protein>
    <submittedName>
        <fullName evidence="2">Heat shock 70 kDa protein 12A-like</fullName>
    </submittedName>
</protein>
<name>A0ABM0GW85_SACKO</name>
<evidence type="ECO:0000313" key="2">
    <source>
        <dbReference type="RefSeq" id="XP_002738709.1"/>
    </source>
</evidence>
<dbReference type="GeneID" id="100376588"/>
<keyword evidence="1" id="KW-1185">Reference proteome</keyword>
<dbReference type="RefSeq" id="XP_002738709.1">
    <property type="nucleotide sequence ID" value="XM_002738663.1"/>
</dbReference>
<proteinExistence type="predicted"/>
<dbReference type="SUPFAM" id="SSF53067">
    <property type="entry name" value="Actin-like ATPase domain"/>
    <property type="match status" value="2"/>
</dbReference>
<accession>A0ABM0GW85</accession>
<dbReference type="Gene3D" id="3.30.420.40">
    <property type="match status" value="1"/>
</dbReference>
<reference evidence="2" key="1">
    <citation type="submission" date="2025-08" db="UniProtKB">
        <authorList>
            <consortium name="RefSeq"/>
        </authorList>
    </citation>
    <scope>IDENTIFICATION</scope>
    <source>
        <tissue evidence="2">Testes</tissue>
    </source>
</reference>
<evidence type="ECO:0000313" key="1">
    <source>
        <dbReference type="Proteomes" id="UP000694865"/>
    </source>
</evidence>
<dbReference type="Proteomes" id="UP000694865">
    <property type="component" value="Unplaced"/>
</dbReference>
<gene>
    <name evidence="2" type="primary">LOC100376588</name>
</gene>
<dbReference type="InterPro" id="IPR043129">
    <property type="entry name" value="ATPase_NBD"/>
</dbReference>
<dbReference type="PANTHER" id="PTHR14187">
    <property type="entry name" value="ALPHA KINASE/ELONGATION FACTOR 2 KINASE"/>
    <property type="match status" value="1"/>
</dbReference>